<dbReference type="GO" id="GO:0005886">
    <property type="term" value="C:plasma membrane"/>
    <property type="evidence" value="ECO:0007669"/>
    <property type="project" value="TreeGrafter"/>
</dbReference>
<dbReference type="PANTHER" id="PTHR24369:SF216">
    <property type="entry name" value="CD180 MOLECULE"/>
    <property type="match status" value="1"/>
</dbReference>
<evidence type="ECO:0000256" key="2">
    <source>
        <dbReference type="ARBA" id="ARBA00022614"/>
    </source>
</evidence>
<dbReference type="FunCoup" id="A0A6J2YTT8">
    <property type="interactions" value="173"/>
</dbReference>
<evidence type="ECO:0000256" key="4">
    <source>
        <dbReference type="ARBA" id="ARBA00022729"/>
    </source>
</evidence>
<organism evidence="15 16">
    <name type="scientific">Sitophilus oryzae</name>
    <name type="common">Rice weevil</name>
    <name type="synonym">Curculio oryzae</name>
    <dbReference type="NCBI Taxonomy" id="7048"/>
    <lineage>
        <taxon>Eukaryota</taxon>
        <taxon>Metazoa</taxon>
        <taxon>Ecdysozoa</taxon>
        <taxon>Arthropoda</taxon>
        <taxon>Hexapoda</taxon>
        <taxon>Insecta</taxon>
        <taxon>Pterygota</taxon>
        <taxon>Neoptera</taxon>
        <taxon>Endopterygota</taxon>
        <taxon>Coleoptera</taxon>
        <taxon>Polyphaga</taxon>
        <taxon>Cucujiformia</taxon>
        <taxon>Curculionidae</taxon>
        <taxon>Dryophthorinae</taxon>
        <taxon>Sitophilus</taxon>
    </lineage>
</organism>
<evidence type="ECO:0000259" key="14">
    <source>
        <dbReference type="PROSITE" id="PS50835"/>
    </source>
</evidence>
<keyword evidence="8" id="KW-1015">Disulfide bond</keyword>
<dbReference type="InterPro" id="IPR000483">
    <property type="entry name" value="Cys-rich_flank_reg_C"/>
</dbReference>
<dbReference type="InterPro" id="IPR007110">
    <property type="entry name" value="Ig-like_dom"/>
</dbReference>
<dbReference type="InterPro" id="IPR050541">
    <property type="entry name" value="LRR_TM_domain-containing"/>
</dbReference>
<feature type="chain" id="PRO_5026693681" evidence="13">
    <location>
        <begin position="22"/>
        <end position="795"/>
    </location>
</feature>
<evidence type="ECO:0000313" key="15">
    <source>
        <dbReference type="Proteomes" id="UP000504635"/>
    </source>
</evidence>
<evidence type="ECO:0000256" key="12">
    <source>
        <dbReference type="SAM" id="Phobius"/>
    </source>
</evidence>
<dbReference type="InterPro" id="IPR003591">
    <property type="entry name" value="Leu-rich_rpt_typical-subtyp"/>
</dbReference>
<gene>
    <name evidence="16" type="primary">LOC115890592</name>
</gene>
<dbReference type="Gene3D" id="2.60.40.10">
    <property type="entry name" value="Immunoglobulins"/>
    <property type="match status" value="1"/>
</dbReference>
<keyword evidence="4 13" id="KW-0732">Signal</keyword>
<protein>
    <submittedName>
        <fullName evidence="16">Uncharacterized protein LOC115890592</fullName>
    </submittedName>
</protein>
<keyword evidence="5" id="KW-0677">Repeat</keyword>
<dbReference type="InterPro" id="IPR001611">
    <property type="entry name" value="Leu-rich_rpt"/>
</dbReference>
<dbReference type="SMART" id="SM00369">
    <property type="entry name" value="LRR_TYP"/>
    <property type="match status" value="4"/>
</dbReference>
<evidence type="ECO:0000256" key="9">
    <source>
        <dbReference type="ARBA" id="ARBA00023180"/>
    </source>
</evidence>
<feature type="region of interest" description="Disordered" evidence="11">
    <location>
        <begin position="682"/>
        <end position="795"/>
    </location>
</feature>
<keyword evidence="2" id="KW-0433">Leucine-rich repeat</keyword>
<keyword evidence="3 12" id="KW-0812">Transmembrane</keyword>
<dbReference type="FunFam" id="2.60.40.10:FF:000032">
    <property type="entry name" value="palladin isoform X1"/>
    <property type="match status" value="1"/>
</dbReference>
<dbReference type="SMART" id="SM00409">
    <property type="entry name" value="IG"/>
    <property type="match status" value="1"/>
</dbReference>
<evidence type="ECO:0000256" key="3">
    <source>
        <dbReference type="ARBA" id="ARBA00022692"/>
    </source>
</evidence>
<feature type="transmembrane region" description="Helical" evidence="12">
    <location>
        <begin position="380"/>
        <end position="403"/>
    </location>
</feature>
<sequence>MPSTYFYACIMLMTFVHLTTSETDWTKNCNTCSCIWVSGKKTANCSHRDFSEIPKDMSNELRDIDFSNNPLHTLSNSEFIAARLIDTHKLKFQNCSIDIIDEGALLGLKLLIELDLSRNNFRTLKKDTFTELVKIRILTLSYNRIDVIEDGLFRNLMFLRKLLLDHNQIENINKNSFQNLPLLSNLHLAYNKLKTVDFDLKVTLPKLNSLNVEGNPWVCDCNLEPFRNLVKKNNLITHITECEEPPKLKGTSWLSSEKFACSPVILEPLASTQIQATSNNITLICKVFGEPEPDVDWTNNGHIVERDPRKNKQKYFTAKNNNGQYTWNNLTITNLSYKDRGEYRCIAKNPGGEDEKNVTLVIDSDLLLGVMTGIGQSSALIIGLSVGLIILLAIILIMACLFCRKTNRHGFPSKRRDLGSSSNECINMSAHLDMKKGLITEVNPICKPPRTTVPDSVIGGGTEVSDVKKNLLDNESVFECDDESRSLDFNQPLLRKSHNTLLDPDFRQNNPYPPDLLPFPPMGPQLSPAGSNASTVVIDSRLPPIHGPQSPLHSPLYEQASIYRTLPYSRSHSPFVQGVAVPRIPRQGVGYVTIPRRPRQQSWSSEPPPNMEMISEPLYDNLGMRRSANGSYLSINNLGTKSAVSTPRSNRAYPLSPKAINPIEETYESSAPSLSTLVAEKPADTYQQEEPAPSTPPQPKPRPNPKPQPPQKPVASQTLPRNLNSTKLTPSRTKWAMDNAEQLRSPSEKRNSIAGDAPSTEGKPKKIPPRPPPKPKKRESTGPLFEDEGEDGTEV</sequence>
<reference evidence="16" key="1">
    <citation type="submission" date="2025-08" db="UniProtKB">
        <authorList>
            <consortium name="RefSeq"/>
        </authorList>
    </citation>
    <scope>IDENTIFICATION</scope>
    <source>
        <tissue evidence="16">Gonads</tissue>
    </source>
</reference>
<keyword evidence="10" id="KW-0393">Immunoglobulin domain</keyword>
<feature type="compositionally biased region" description="Acidic residues" evidence="11">
    <location>
        <begin position="785"/>
        <end position="795"/>
    </location>
</feature>
<evidence type="ECO:0000256" key="5">
    <source>
        <dbReference type="ARBA" id="ARBA00022737"/>
    </source>
</evidence>
<keyword evidence="15" id="KW-1185">Reference proteome</keyword>
<evidence type="ECO:0000256" key="7">
    <source>
        <dbReference type="ARBA" id="ARBA00023136"/>
    </source>
</evidence>
<feature type="compositionally biased region" description="Polar residues" evidence="11">
    <location>
        <begin position="714"/>
        <end position="732"/>
    </location>
</feature>
<dbReference type="InterPro" id="IPR003598">
    <property type="entry name" value="Ig_sub2"/>
</dbReference>
<dbReference type="Proteomes" id="UP000504635">
    <property type="component" value="Unplaced"/>
</dbReference>
<name>A0A6J2YTT8_SITOR</name>
<dbReference type="InParanoid" id="A0A6J2YTT8"/>
<evidence type="ECO:0000313" key="16">
    <source>
        <dbReference type="RefSeq" id="XP_030766727.1"/>
    </source>
</evidence>
<dbReference type="SUPFAM" id="SSF52058">
    <property type="entry name" value="L domain-like"/>
    <property type="match status" value="1"/>
</dbReference>
<dbReference type="Pfam" id="PF13855">
    <property type="entry name" value="LRR_8"/>
    <property type="match status" value="1"/>
</dbReference>
<evidence type="ECO:0000256" key="10">
    <source>
        <dbReference type="ARBA" id="ARBA00023319"/>
    </source>
</evidence>
<dbReference type="InterPro" id="IPR032675">
    <property type="entry name" value="LRR_dom_sf"/>
</dbReference>
<evidence type="ECO:0000256" key="8">
    <source>
        <dbReference type="ARBA" id="ARBA00023157"/>
    </source>
</evidence>
<evidence type="ECO:0000256" key="1">
    <source>
        <dbReference type="ARBA" id="ARBA00004167"/>
    </source>
</evidence>
<dbReference type="InterPro" id="IPR013098">
    <property type="entry name" value="Ig_I-set"/>
</dbReference>
<evidence type="ECO:0000256" key="6">
    <source>
        <dbReference type="ARBA" id="ARBA00022989"/>
    </source>
</evidence>
<feature type="domain" description="Ig-like" evidence="14">
    <location>
        <begin position="263"/>
        <end position="359"/>
    </location>
</feature>
<dbReference type="SMART" id="SM00082">
    <property type="entry name" value="LRRCT"/>
    <property type="match status" value="1"/>
</dbReference>
<dbReference type="RefSeq" id="XP_030766727.1">
    <property type="nucleotide sequence ID" value="XM_030910867.1"/>
</dbReference>
<accession>A0A6J2YTT8</accession>
<evidence type="ECO:0000256" key="13">
    <source>
        <dbReference type="SAM" id="SignalP"/>
    </source>
</evidence>
<dbReference type="PANTHER" id="PTHR24369">
    <property type="entry name" value="ANTIGEN BSP, PUTATIVE-RELATED"/>
    <property type="match status" value="1"/>
</dbReference>
<feature type="compositionally biased region" description="Basic residues" evidence="11">
    <location>
        <begin position="765"/>
        <end position="777"/>
    </location>
</feature>
<keyword evidence="7 12" id="KW-0472">Membrane</keyword>
<dbReference type="GeneID" id="115890592"/>
<keyword evidence="9" id="KW-0325">Glycoprotein</keyword>
<dbReference type="InterPro" id="IPR013783">
    <property type="entry name" value="Ig-like_fold"/>
</dbReference>
<dbReference type="PROSITE" id="PS50835">
    <property type="entry name" value="IG_LIKE"/>
    <property type="match status" value="1"/>
</dbReference>
<keyword evidence="6 12" id="KW-1133">Transmembrane helix</keyword>
<dbReference type="AlphaFoldDB" id="A0A6J2YTT8"/>
<dbReference type="SMART" id="SM00408">
    <property type="entry name" value="IGc2"/>
    <property type="match status" value="1"/>
</dbReference>
<feature type="compositionally biased region" description="Pro residues" evidence="11">
    <location>
        <begin position="693"/>
        <end position="712"/>
    </location>
</feature>
<proteinExistence type="predicted"/>
<dbReference type="KEGG" id="soy:115890592"/>
<dbReference type="InterPro" id="IPR003599">
    <property type="entry name" value="Ig_sub"/>
</dbReference>
<comment type="subcellular location">
    <subcellularLocation>
        <location evidence="1">Membrane</location>
        <topology evidence="1">Single-pass membrane protein</topology>
    </subcellularLocation>
</comment>
<dbReference type="Gene3D" id="3.80.10.10">
    <property type="entry name" value="Ribonuclease Inhibitor"/>
    <property type="match status" value="2"/>
</dbReference>
<dbReference type="SUPFAM" id="SSF48726">
    <property type="entry name" value="Immunoglobulin"/>
    <property type="match status" value="1"/>
</dbReference>
<feature type="region of interest" description="Disordered" evidence="11">
    <location>
        <begin position="596"/>
        <end position="615"/>
    </location>
</feature>
<dbReference type="OrthoDB" id="5954366at2759"/>
<feature type="signal peptide" evidence="13">
    <location>
        <begin position="1"/>
        <end position="21"/>
    </location>
</feature>
<dbReference type="PROSITE" id="PS51450">
    <property type="entry name" value="LRR"/>
    <property type="match status" value="1"/>
</dbReference>
<dbReference type="Pfam" id="PF07679">
    <property type="entry name" value="I-set"/>
    <property type="match status" value="1"/>
</dbReference>
<dbReference type="InterPro" id="IPR036179">
    <property type="entry name" value="Ig-like_dom_sf"/>
</dbReference>
<evidence type="ECO:0000256" key="11">
    <source>
        <dbReference type="SAM" id="MobiDB-lite"/>
    </source>
</evidence>